<dbReference type="PANTHER" id="PTHR43369:SF2">
    <property type="entry name" value="PHOSPHORIBOSYLGLYCINAMIDE FORMYLTRANSFERASE"/>
    <property type="match status" value="1"/>
</dbReference>
<dbReference type="Gene3D" id="3.40.50.170">
    <property type="entry name" value="Formyl transferase, N-terminal domain"/>
    <property type="match status" value="1"/>
</dbReference>
<evidence type="ECO:0000256" key="2">
    <source>
        <dbReference type="ARBA" id="ARBA00022679"/>
    </source>
</evidence>
<feature type="domain" description="Formyl transferase N-terminal" evidence="5">
    <location>
        <begin position="2"/>
        <end position="182"/>
    </location>
</feature>
<dbReference type="HAMAP" id="MF_01930">
    <property type="entry name" value="PurN"/>
    <property type="match status" value="1"/>
</dbReference>
<sequence>MKNLVILISGRGSNMEAIVRACASEGWPARVAAVIANRPDAAGLAFAASQGIATAVVDHRQFPDRESFDAALAREIDGFAPDLVVLAGFMRVLTDAFVNRYMGRMINVHPSLLPSFPGLKTHQAALDAGVRLHGASVHFVTPTLDHGPLVLQSAVPVLAGDDAATLAARVLETEHVIYPRAVRWFVEGRLAVDGLRVTVTPPEPQWLFLDTTSKYNAGEGA</sequence>
<evidence type="ECO:0000313" key="6">
    <source>
        <dbReference type="EMBL" id="ACC69767.1"/>
    </source>
</evidence>
<keyword evidence="3 4" id="KW-0658">Purine biosynthesis</keyword>
<dbReference type="SUPFAM" id="SSF53328">
    <property type="entry name" value="Formyltransferase"/>
    <property type="match status" value="1"/>
</dbReference>
<dbReference type="eggNOG" id="COG0299">
    <property type="taxonomic scope" value="Bacteria"/>
</dbReference>
<organism evidence="6 7">
    <name type="scientific">Paraburkholderia phymatum (strain DSM 17167 / CIP 108236 / LMG 21445 / STM815)</name>
    <name type="common">Burkholderia phymatum</name>
    <dbReference type="NCBI Taxonomy" id="391038"/>
    <lineage>
        <taxon>Bacteria</taxon>
        <taxon>Pseudomonadati</taxon>
        <taxon>Pseudomonadota</taxon>
        <taxon>Betaproteobacteria</taxon>
        <taxon>Burkholderiales</taxon>
        <taxon>Burkholderiaceae</taxon>
        <taxon>Paraburkholderia</taxon>
    </lineage>
</organism>
<feature type="active site" description="Proton donor" evidence="4">
    <location>
        <position position="109"/>
    </location>
</feature>
<dbReference type="UniPathway" id="UPA00074">
    <property type="reaction ID" value="UER00126"/>
</dbReference>
<feature type="site" description="Raises pKa of active site His" evidence="4">
    <location>
        <position position="145"/>
    </location>
</feature>
<gene>
    <name evidence="4" type="primary">purN</name>
    <name evidence="6" type="ordered locus">Bphy_0576</name>
</gene>
<name>B2JDZ1_PARP8</name>
<dbReference type="OrthoDB" id="9806170at2"/>
<proteinExistence type="inferred from homology"/>
<feature type="binding site" evidence="4">
    <location>
        <position position="65"/>
    </location>
    <ligand>
        <name>(6R)-10-formyltetrahydrofolate</name>
        <dbReference type="ChEBI" id="CHEBI:195366"/>
    </ligand>
</feature>
<dbReference type="KEGG" id="bph:Bphy_0576"/>
<dbReference type="AlphaFoldDB" id="B2JDZ1"/>
<protein>
    <recommendedName>
        <fullName evidence="4">Phosphoribosylglycinamide formyltransferase</fullName>
        <ecNumber evidence="4">2.1.2.2</ecNumber>
    </recommendedName>
    <alternativeName>
        <fullName evidence="4">5'-phosphoribosylglycinamide transformylase</fullName>
    </alternativeName>
    <alternativeName>
        <fullName evidence="4">GAR transformylase</fullName>
        <shortName evidence="4">GART</shortName>
    </alternativeName>
</protein>
<comment type="function">
    <text evidence="4">Catalyzes the transfer of a formyl group from 10-formyltetrahydrofolate to 5-phospho-ribosyl-glycinamide (GAR), producing 5-phospho-ribosyl-N-formylglycinamide (FGAR) and tetrahydrofolate.</text>
</comment>
<dbReference type="CDD" id="cd08645">
    <property type="entry name" value="FMT_core_GART"/>
    <property type="match status" value="1"/>
</dbReference>
<comment type="caution">
    <text evidence="4">Lacks conserved residue(s) required for the propagation of feature annotation.</text>
</comment>
<evidence type="ECO:0000256" key="4">
    <source>
        <dbReference type="HAMAP-Rule" id="MF_01930"/>
    </source>
</evidence>
<comment type="pathway">
    <text evidence="1 4">Purine metabolism; IMP biosynthesis via de novo pathway; N(2)-formyl-N(1)-(5-phospho-D-ribosyl)glycinamide from N(1)-(5-phospho-D-ribosyl)glycinamide (10-formyl THF route): step 1/1.</text>
</comment>
<dbReference type="RefSeq" id="WP_012399990.1">
    <property type="nucleotide sequence ID" value="NC_010622.1"/>
</dbReference>
<dbReference type="InterPro" id="IPR036477">
    <property type="entry name" value="Formyl_transf_N_sf"/>
</dbReference>
<evidence type="ECO:0000259" key="5">
    <source>
        <dbReference type="Pfam" id="PF00551"/>
    </source>
</evidence>
<comment type="catalytic activity">
    <reaction evidence="4">
        <text>N(1)-(5-phospho-beta-D-ribosyl)glycinamide + (6R)-10-formyltetrahydrofolate = N(2)-formyl-N(1)-(5-phospho-beta-D-ribosyl)glycinamide + (6S)-5,6,7,8-tetrahydrofolate + H(+)</text>
        <dbReference type="Rhea" id="RHEA:15053"/>
        <dbReference type="ChEBI" id="CHEBI:15378"/>
        <dbReference type="ChEBI" id="CHEBI:57453"/>
        <dbReference type="ChEBI" id="CHEBI:143788"/>
        <dbReference type="ChEBI" id="CHEBI:147286"/>
        <dbReference type="ChEBI" id="CHEBI:195366"/>
        <dbReference type="EC" id="2.1.2.2"/>
    </reaction>
</comment>
<dbReference type="EMBL" id="CP001043">
    <property type="protein sequence ID" value="ACC69767.1"/>
    <property type="molecule type" value="Genomic_DNA"/>
</dbReference>
<dbReference type="Pfam" id="PF00551">
    <property type="entry name" value="Formyl_trans_N"/>
    <property type="match status" value="1"/>
</dbReference>
<accession>B2JDZ1</accession>
<dbReference type="EC" id="2.1.2.2" evidence="4"/>
<dbReference type="GO" id="GO:0004644">
    <property type="term" value="F:phosphoribosylglycinamide formyltransferase activity"/>
    <property type="evidence" value="ECO:0007669"/>
    <property type="project" value="UniProtKB-UniRule"/>
</dbReference>
<keyword evidence="2 4" id="KW-0808">Transferase</keyword>
<evidence type="ECO:0000313" key="7">
    <source>
        <dbReference type="Proteomes" id="UP000001192"/>
    </source>
</evidence>
<dbReference type="GO" id="GO:0006189">
    <property type="term" value="P:'de novo' IMP biosynthetic process"/>
    <property type="evidence" value="ECO:0007669"/>
    <property type="project" value="UniProtKB-UniRule"/>
</dbReference>
<dbReference type="HOGENOM" id="CLU_038395_1_1_4"/>
<dbReference type="InterPro" id="IPR004607">
    <property type="entry name" value="GART"/>
</dbReference>
<dbReference type="InterPro" id="IPR002376">
    <property type="entry name" value="Formyl_transf_N"/>
</dbReference>
<dbReference type="GO" id="GO:0005829">
    <property type="term" value="C:cytosol"/>
    <property type="evidence" value="ECO:0007669"/>
    <property type="project" value="TreeGrafter"/>
</dbReference>
<dbReference type="PANTHER" id="PTHR43369">
    <property type="entry name" value="PHOSPHORIBOSYLGLYCINAMIDE FORMYLTRANSFERASE"/>
    <property type="match status" value="1"/>
</dbReference>
<dbReference type="NCBIfam" id="TIGR00639">
    <property type="entry name" value="PurN"/>
    <property type="match status" value="1"/>
</dbReference>
<evidence type="ECO:0000256" key="3">
    <source>
        <dbReference type="ARBA" id="ARBA00022755"/>
    </source>
</evidence>
<dbReference type="Proteomes" id="UP000001192">
    <property type="component" value="Chromosome 1"/>
</dbReference>
<keyword evidence="7" id="KW-1185">Reference proteome</keyword>
<feature type="binding site" evidence="4">
    <location>
        <position position="107"/>
    </location>
    <ligand>
        <name>(6R)-10-formyltetrahydrofolate</name>
        <dbReference type="ChEBI" id="CHEBI:195366"/>
    </ligand>
</feature>
<comment type="similarity">
    <text evidence="4">Belongs to the GART family.</text>
</comment>
<feature type="binding site" evidence="4">
    <location>
        <begin position="12"/>
        <end position="14"/>
    </location>
    <ligand>
        <name>N(1)-(5-phospho-beta-D-ribosyl)glycinamide</name>
        <dbReference type="ChEBI" id="CHEBI:143788"/>
    </ligand>
</feature>
<reference evidence="7" key="1">
    <citation type="journal article" date="2014" name="Stand. Genomic Sci.">
        <title>Complete genome sequence of Burkholderia phymatum STM815(T), a broad host range and efficient nitrogen-fixing symbiont of Mimosa species.</title>
        <authorList>
            <person name="Moulin L."/>
            <person name="Klonowska A."/>
            <person name="Caroline B."/>
            <person name="Booth K."/>
            <person name="Vriezen J.A."/>
            <person name="Melkonian R."/>
            <person name="James E.K."/>
            <person name="Young J.P."/>
            <person name="Bena G."/>
            <person name="Hauser L."/>
            <person name="Land M."/>
            <person name="Kyrpides N."/>
            <person name="Bruce D."/>
            <person name="Chain P."/>
            <person name="Copeland A."/>
            <person name="Pitluck S."/>
            <person name="Woyke T."/>
            <person name="Lizotte-Waniewski M."/>
            <person name="Bristow J."/>
            <person name="Riley M."/>
        </authorList>
    </citation>
    <scope>NUCLEOTIDE SEQUENCE [LARGE SCALE GENOMIC DNA]</scope>
    <source>
        <strain evidence="7">DSM 17167 / CIP 108236 / LMG 21445 / STM815</strain>
    </source>
</reference>
<evidence type="ECO:0000256" key="1">
    <source>
        <dbReference type="ARBA" id="ARBA00005054"/>
    </source>
</evidence>
<dbReference type="STRING" id="391038.Bphy_0576"/>